<dbReference type="NCBIfam" id="NF033517">
    <property type="entry name" value="transpos_IS66"/>
    <property type="match status" value="1"/>
</dbReference>
<evidence type="ECO:0000259" key="1">
    <source>
        <dbReference type="Pfam" id="PF03050"/>
    </source>
</evidence>
<accession>A0A145YZ64</accession>
<dbReference type="InterPro" id="IPR004291">
    <property type="entry name" value="Transposase_IS66_central"/>
</dbReference>
<feature type="domain" description="Transposase IS66 central" evidence="1">
    <location>
        <begin position="1"/>
        <end position="137"/>
    </location>
</feature>
<dbReference type="InterPro" id="IPR052344">
    <property type="entry name" value="Transposase-related"/>
</dbReference>
<sequence>MTEAGCWAHARRKIHDVYISTKSATAEEALKLIGELYAIEHEIRGLPVSERLAVRQMQSKPLLTSLYKLMQEKEHTLSKKCRLRDAFRYIRKHWVALCNFCDDGLAEADNNTAERALRAVCLGKKNYVFFGSDHGGERGALLYGLIGTCRLNGIDPEAYLRHILSVLPEWPSNRVDELLPWNVVLTNK</sequence>
<dbReference type="EMBL" id="KU355873">
    <property type="protein sequence ID" value="AMW89027.1"/>
    <property type="molecule type" value="Genomic_DNA"/>
</dbReference>
<keyword evidence="3" id="KW-0614">Plasmid</keyword>
<dbReference type="Pfam" id="PF13817">
    <property type="entry name" value="DDE_Tnp_IS66_C"/>
    <property type="match status" value="1"/>
</dbReference>
<feature type="domain" description="Transposase IS66 C-terminal" evidence="2">
    <location>
        <begin position="145"/>
        <end position="181"/>
    </location>
</feature>
<proteinExistence type="predicted"/>
<dbReference type="PANTHER" id="PTHR33678">
    <property type="entry name" value="BLL1576 PROTEIN"/>
    <property type="match status" value="1"/>
</dbReference>
<dbReference type="PANTHER" id="PTHR33678:SF1">
    <property type="entry name" value="BLL1576 PROTEIN"/>
    <property type="match status" value="1"/>
</dbReference>
<dbReference type="Pfam" id="PF03050">
    <property type="entry name" value="DDE_Tnp_IS66"/>
    <property type="match status" value="1"/>
</dbReference>
<dbReference type="AlphaFoldDB" id="A0A145YZ64"/>
<geneLocation type="plasmid" evidence="3">
    <name>pFAM22871_1</name>
</geneLocation>
<protein>
    <submittedName>
        <fullName evidence="3">Transposase</fullName>
    </submittedName>
</protein>
<name>A0A145YZ64_ECOLX</name>
<reference evidence="3" key="1">
    <citation type="submission" date="2015-12" db="EMBL/GenBank/DDBJ databases">
        <title>The heat is on: heat-resistant Escherichia coli as potential persistent reservoir of extended-spectrum Beta-lactamases and Shiga toxin-encoding phages in dairy.</title>
        <authorList>
            <person name="Marti R."/>
            <person name="Muniesa M."/>
            <person name="Schmid M."/>
            <person name="Naskova J."/>
            <person name="Hummerjohann J."/>
        </authorList>
    </citation>
    <scope>NUCLEOTIDE SEQUENCE</scope>
    <source>
        <strain evidence="3">FAM22871</strain>
        <plasmid evidence="3">pFAM22871_1</plasmid>
    </source>
</reference>
<organism evidence="3">
    <name type="scientific">Escherichia coli</name>
    <dbReference type="NCBI Taxonomy" id="562"/>
    <lineage>
        <taxon>Bacteria</taxon>
        <taxon>Pseudomonadati</taxon>
        <taxon>Pseudomonadota</taxon>
        <taxon>Gammaproteobacteria</taxon>
        <taxon>Enterobacterales</taxon>
        <taxon>Enterobacteriaceae</taxon>
        <taxon>Escherichia</taxon>
    </lineage>
</organism>
<evidence type="ECO:0000259" key="2">
    <source>
        <dbReference type="Pfam" id="PF13817"/>
    </source>
</evidence>
<evidence type="ECO:0000313" key="3">
    <source>
        <dbReference type="EMBL" id="AMW89027.1"/>
    </source>
</evidence>
<dbReference type="InterPro" id="IPR039552">
    <property type="entry name" value="IS66_C"/>
</dbReference>